<dbReference type="PANTHER" id="PTHR46444">
    <property type="entry name" value="DCD (DEVELOPMENT AND CELL DEATH) DOMAIN PROTEIN-RELATED"/>
    <property type="match status" value="1"/>
</dbReference>
<name>M8CY75_AEGTA</name>
<feature type="compositionally biased region" description="Pro residues" evidence="1">
    <location>
        <begin position="54"/>
        <end position="65"/>
    </location>
</feature>
<dbReference type="AlphaFoldDB" id="M8CY75"/>
<dbReference type="PROSITE" id="PS51222">
    <property type="entry name" value="DCD"/>
    <property type="match status" value="1"/>
</dbReference>
<dbReference type="Pfam" id="PF10539">
    <property type="entry name" value="Dev_Cell_Death"/>
    <property type="match status" value="1"/>
</dbReference>
<sequence length="214" mass="23185">MAIGVFSLARNAKAAIWLGVSNLPRQRVGPRQWRSKALGRSPPLRLRVHGDGRLPPPARKSPGPQPAADHPEDDARPLPAGYIFMWSGETRPECFRYRVLGLPWGKLDAVSRIRRSAALFLYDFHAKYLYGPYRAKTDLGIISGIRRHIAIAKNSVMSSRLYAILSHQVLVTIFAAATAVPVGGAAAAASGGAAAAAPKGNLHQTQPHNRASRF</sequence>
<feature type="region of interest" description="Disordered" evidence="1">
    <location>
        <begin position="42"/>
        <end position="76"/>
    </location>
</feature>
<dbReference type="InterPro" id="IPR013989">
    <property type="entry name" value="Dev_and_cell_death_domain"/>
</dbReference>
<organism evidence="2">
    <name type="scientific">Aegilops tauschii</name>
    <name type="common">Tausch's goatgrass</name>
    <name type="synonym">Aegilops squarrosa</name>
    <dbReference type="NCBI Taxonomy" id="37682"/>
    <lineage>
        <taxon>Eukaryota</taxon>
        <taxon>Viridiplantae</taxon>
        <taxon>Streptophyta</taxon>
        <taxon>Embryophyta</taxon>
        <taxon>Tracheophyta</taxon>
        <taxon>Spermatophyta</taxon>
        <taxon>Magnoliopsida</taxon>
        <taxon>Liliopsida</taxon>
        <taxon>Poales</taxon>
        <taxon>Poaceae</taxon>
        <taxon>BOP clade</taxon>
        <taxon>Pooideae</taxon>
        <taxon>Triticodae</taxon>
        <taxon>Triticeae</taxon>
        <taxon>Triticinae</taxon>
        <taxon>Aegilops</taxon>
    </lineage>
</organism>
<proteinExistence type="predicted"/>
<dbReference type="SMART" id="SM00767">
    <property type="entry name" value="DCD"/>
    <property type="match status" value="1"/>
</dbReference>
<evidence type="ECO:0000256" key="1">
    <source>
        <dbReference type="SAM" id="MobiDB-lite"/>
    </source>
</evidence>
<evidence type="ECO:0000313" key="2">
    <source>
        <dbReference type="EnsemblPlants" id="EMT28776"/>
    </source>
</evidence>
<protein>
    <submittedName>
        <fullName evidence="2">Uncharacterized protein</fullName>
    </submittedName>
</protein>
<dbReference type="PANTHER" id="PTHR46444:SF14">
    <property type="entry name" value="EXPRESSED PROTEIN"/>
    <property type="match status" value="1"/>
</dbReference>
<dbReference type="EnsemblPlants" id="EMT28776">
    <property type="protein sequence ID" value="EMT28776"/>
    <property type="gene ID" value="F775_24640"/>
</dbReference>
<accession>M8CY75</accession>
<reference evidence="2" key="1">
    <citation type="submission" date="2015-06" db="UniProtKB">
        <authorList>
            <consortium name="EnsemblPlants"/>
        </authorList>
    </citation>
    <scope>IDENTIFICATION</scope>
</reference>